<name>A0A2C7A847_9PROT</name>
<gene>
    <name evidence="3 6" type="primary">metZ</name>
    <name evidence="6" type="ORF">CR162_19755</name>
</gene>
<evidence type="ECO:0000256" key="4">
    <source>
        <dbReference type="RuleBase" id="RU362118"/>
    </source>
</evidence>
<comment type="subunit">
    <text evidence="3">Homotetramer.</text>
</comment>
<dbReference type="GO" id="GO:0071266">
    <property type="term" value="P:'de novo' L-methionine biosynthetic process"/>
    <property type="evidence" value="ECO:0007669"/>
    <property type="project" value="UniProtKB-UniRule"/>
</dbReference>
<comment type="pathway">
    <text evidence="3">Amino-acid biosynthesis; L-methionine biosynthesis via de novo pathway; L-homocysteine from O-succinyl-L-homoserine: step 1/1.</text>
</comment>
<evidence type="ECO:0000313" key="7">
    <source>
        <dbReference type="Proteomes" id="UP000223527"/>
    </source>
</evidence>
<reference evidence="6 7" key="1">
    <citation type="submission" date="2017-10" db="EMBL/GenBank/DDBJ databases">
        <authorList>
            <person name="Banno H."/>
            <person name="Chua N.-H."/>
        </authorList>
    </citation>
    <scope>NUCLEOTIDE SEQUENCE [LARGE SCALE GENOMIC DNA]</scope>
    <source>
        <strain evidence="6 7">YW11</strain>
    </source>
</reference>
<dbReference type="FunFam" id="3.90.1150.10:FF:000033">
    <property type="entry name" value="Cystathionine gamma-synthase"/>
    <property type="match status" value="1"/>
</dbReference>
<dbReference type="SUPFAM" id="SSF53383">
    <property type="entry name" value="PLP-dependent transferases"/>
    <property type="match status" value="1"/>
</dbReference>
<dbReference type="InterPro" id="IPR000277">
    <property type="entry name" value="Cys/Met-Metab_PyrdxlP-dep_enz"/>
</dbReference>
<feature type="modified residue" description="N6-(pyridoxal phosphate)lysine" evidence="3">
    <location>
        <position position="212"/>
    </location>
</feature>
<evidence type="ECO:0000256" key="5">
    <source>
        <dbReference type="SAM" id="MobiDB-lite"/>
    </source>
</evidence>
<proteinExistence type="inferred from homology"/>
<feature type="region of interest" description="Disordered" evidence="5">
    <location>
        <begin position="424"/>
        <end position="502"/>
    </location>
</feature>
<dbReference type="GO" id="GO:0016765">
    <property type="term" value="F:transferase activity, transferring alkyl or aryl (other than methyl) groups"/>
    <property type="evidence" value="ECO:0007669"/>
    <property type="project" value="UniProtKB-UniRule"/>
</dbReference>
<keyword evidence="2 3" id="KW-0663">Pyridoxal phosphate</keyword>
<evidence type="ECO:0000256" key="1">
    <source>
        <dbReference type="ARBA" id="ARBA00001933"/>
    </source>
</evidence>
<dbReference type="Pfam" id="PF01053">
    <property type="entry name" value="Cys_Met_Meta_PP"/>
    <property type="match status" value="1"/>
</dbReference>
<dbReference type="GO" id="GO:0071268">
    <property type="term" value="P:homocysteine biosynthetic process"/>
    <property type="evidence" value="ECO:0007669"/>
    <property type="project" value="InterPro"/>
</dbReference>
<keyword evidence="3" id="KW-0808">Transferase</keyword>
<organism evidence="6 7">
    <name type="scientific">Teichococcus rhizosphaerae</name>
    <dbReference type="NCBI Taxonomy" id="1335062"/>
    <lineage>
        <taxon>Bacteria</taxon>
        <taxon>Pseudomonadati</taxon>
        <taxon>Pseudomonadota</taxon>
        <taxon>Alphaproteobacteria</taxon>
        <taxon>Acetobacterales</taxon>
        <taxon>Roseomonadaceae</taxon>
        <taxon>Roseomonas</taxon>
    </lineage>
</organism>
<evidence type="ECO:0000313" key="6">
    <source>
        <dbReference type="EMBL" id="PHK93214.1"/>
    </source>
</evidence>
<dbReference type="NCBIfam" id="TIGR01325">
    <property type="entry name" value="O_suc_HS_sulf"/>
    <property type="match status" value="1"/>
</dbReference>
<comment type="caution">
    <text evidence="6">The sequence shown here is derived from an EMBL/GenBank/DDBJ whole genome shotgun (WGS) entry which is preliminary data.</text>
</comment>
<comment type="cofactor">
    <cofactor evidence="1 3 4">
        <name>pyridoxal 5'-phosphate</name>
        <dbReference type="ChEBI" id="CHEBI:597326"/>
    </cofactor>
</comment>
<evidence type="ECO:0000256" key="2">
    <source>
        <dbReference type="ARBA" id="ARBA00022898"/>
    </source>
</evidence>
<sequence length="502" mass="53384">MAKPATDRPLRPATLLVRGGQMRSNFDETSEALYLTSGFVYDSALQAEQTFTGEVQHFQYSRFGNPTVLALEARLAALEGAEACRATATGMAAVHAAMLSHLKTGDRVVASRALFGSCHWIVSTLLPRYGIQTEFVDGADLAQWEAAFRRPCQLVLLETPSNPMLEMVDLKAVCDLAHAAGAIVVVDNVFATPLLQKPMQFGADVVVYSATKHFDGQGRVLGGAVLGSRKWIEEVLQPFVRNTGPALSPFNAWTILKGLETLHLRVPAMCRNAAAIAQMLEERAEVEAVHYPYLASHPQYELAKKQMSAGGTLVSFTLRGGKEAAFRFLDALRVIDISNNLGDAKSLITHPATTTHMRVAAEERARLGITDGALRLSVGLEDVADLVEDIAAALDAVGGEAAPSRKPLGRMVVEETVAAVKAPAKAAAQAPRRARAAAPAPAAQRAAKGAVKAAGQEAPAGEMPAPEAPSRPAARKAPARRDAAGTQAAAEPDLFQQGPKRR</sequence>
<comment type="catalytic activity">
    <reaction evidence="3">
        <text>O-succinyl-L-homoserine + hydrogen sulfide = L-homocysteine + succinate</text>
        <dbReference type="Rhea" id="RHEA:27826"/>
        <dbReference type="ChEBI" id="CHEBI:29919"/>
        <dbReference type="ChEBI" id="CHEBI:30031"/>
        <dbReference type="ChEBI" id="CHEBI:57661"/>
        <dbReference type="ChEBI" id="CHEBI:58199"/>
    </reaction>
</comment>
<dbReference type="Proteomes" id="UP000223527">
    <property type="component" value="Unassembled WGS sequence"/>
</dbReference>
<evidence type="ECO:0000256" key="3">
    <source>
        <dbReference type="HAMAP-Rule" id="MF_02056"/>
    </source>
</evidence>
<keyword evidence="3" id="KW-0028">Amino-acid biosynthesis</keyword>
<protein>
    <recommendedName>
        <fullName evidence="3">O-succinylhomoserine sulfhydrylase</fullName>
        <shortName evidence="3">OSH sulfhydrylase</shortName>
        <shortName evidence="3">OSHS sulfhydrylase</shortName>
        <ecNumber evidence="3">2.5.1.-</ecNumber>
    </recommendedName>
</protein>
<dbReference type="NCBIfam" id="NF006003">
    <property type="entry name" value="PRK08133.1"/>
    <property type="match status" value="1"/>
</dbReference>
<keyword evidence="3" id="KW-0486">Methionine biosynthesis</keyword>
<comment type="function">
    <text evidence="3">Catalyzes the formation of L-homocysteine from O-succinyl-L-homoserine (OSHS) and hydrogen sulfide.</text>
</comment>
<accession>A0A2C7A847</accession>
<dbReference type="GO" id="GO:0019346">
    <property type="term" value="P:transsulfuration"/>
    <property type="evidence" value="ECO:0007669"/>
    <property type="project" value="InterPro"/>
</dbReference>
<dbReference type="Gene3D" id="3.40.640.10">
    <property type="entry name" value="Type I PLP-dependent aspartate aminotransferase-like (Major domain)"/>
    <property type="match status" value="1"/>
</dbReference>
<keyword evidence="7" id="KW-1185">Reference proteome</keyword>
<dbReference type="OrthoDB" id="9790858at2"/>
<dbReference type="InterPro" id="IPR006234">
    <property type="entry name" value="O-succ-hSer_sulfhydrylase"/>
</dbReference>
<dbReference type="PANTHER" id="PTHR11808">
    <property type="entry name" value="TRANS-SULFURATION ENZYME FAMILY MEMBER"/>
    <property type="match status" value="1"/>
</dbReference>
<dbReference type="EMBL" id="PDNU01000058">
    <property type="protein sequence ID" value="PHK93214.1"/>
    <property type="molecule type" value="Genomic_DNA"/>
</dbReference>
<dbReference type="UniPathway" id="UPA00051">
    <property type="reaction ID" value="UER00449"/>
</dbReference>
<dbReference type="CDD" id="cd00614">
    <property type="entry name" value="CGS_like"/>
    <property type="match status" value="1"/>
</dbReference>
<dbReference type="GO" id="GO:0005737">
    <property type="term" value="C:cytoplasm"/>
    <property type="evidence" value="ECO:0007669"/>
    <property type="project" value="TreeGrafter"/>
</dbReference>
<dbReference type="PANTHER" id="PTHR11808:SF80">
    <property type="entry name" value="CYSTATHIONINE GAMMA-LYASE"/>
    <property type="match status" value="1"/>
</dbReference>
<dbReference type="InterPro" id="IPR015421">
    <property type="entry name" value="PyrdxlP-dep_Trfase_major"/>
</dbReference>
<dbReference type="InterPro" id="IPR015424">
    <property type="entry name" value="PyrdxlP-dep_Trfase"/>
</dbReference>
<feature type="compositionally biased region" description="Low complexity" evidence="5">
    <location>
        <begin position="424"/>
        <end position="472"/>
    </location>
</feature>
<dbReference type="GO" id="GO:0030170">
    <property type="term" value="F:pyridoxal phosphate binding"/>
    <property type="evidence" value="ECO:0007669"/>
    <property type="project" value="UniProtKB-UniRule"/>
</dbReference>
<dbReference type="FunFam" id="3.40.640.10:FF:000046">
    <property type="entry name" value="Cystathionine gamma-lyase"/>
    <property type="match status" value="1"/>
</dbReference>
<dbReference type="Gene3D" id="3.90.1150.10">
    <property type="entry name" value="Aspartate Aminotransferase, domain 1"/>
    <property type="match status" value="1"/>
</dbReference>
<dbReference type="InterPro" id="IPR015422">
    <property type="entry name" value="PyrdxlP-dep_Trfase_small"/>
</dbReference>
<comment type="similarity">
    <text evidence="3">Belongs to the trans-sulfuration enzymes family. MetZ subfamily.</text>
</comment>
<dbReference type="EC" id="2.5.1.-" evidence="3"/>
<dbReference type="GO" id="GO:0016846">
    <property type="term" value="F:carbon-sulfur lyase activity"/>
    <property type="evidence" value="ECO:0007669"/>
    <property type="project" value="TreeGrafter"/>
</dbReference>
<dbReference type="AlphaFoldDB" id="A0A2C7A847"/>
<dbReference type="HAMAP" id="MF_02056">
    <property type="entry name" value="MetZ"/>
    <property type="match status" value="1"/>
</dbReference>